<accession>A0A1B7XMV5</accession>
<dbReference type="EMBL" id="JXMS01000002">
    <property type="protein sequence ID" value="OBQ56848.1"/>
    <property type="molecule type" value="Genomic_DNA"/>
</dbReference>
<dbReference type="SUPFAM" id="SSF159713">
    <property type="entry name" value="Dhaf3308-like"/>
    <property type="match status" value="1"/>
</dbReference>
<organism evidence="2 3">
    <name type="scientific">Halodesulfovibrio spirochaetisodalis</name>
    <dbReference type="NCBI Taxonomy" id="1560234"/>
    <lineage>
        <taxon>Bacteria</taxon>
        <taxon>Pseudomonadati</taxon>
        <taxon>Thermodesulfobacteriota</taxon>
        <taxon>Desulfovibrionia</taxon>
        <taxon>Desulfovibrionales</taxon>
        <taxon>Desulfovibrionaceae</taxon>
        <taxon>Halodesulfovibrio</taxon>
    </lineage>
</organism>
<dbReference type="STRING" id="1560234.SP90_01950"/>
<reference evidence="2 3" key="1">
    <citation type="submission" date="2015-01" db="EMBL/GenBank/DDBJ databases">
        <title>Desulfovibrio sp. JC271 draft genome sequence.</title>
        <authorList>
            <person name="Shivani Y."/>
            <person name="Subhash Y."/>
            <person name="Sasikala C."/>
            <person name="Ramana C.V."/>
        </authorList>
    </citation>
    <scope>NUCLEOTIDE SEQUENCE [LARGE SCALE GENOMIC DNA]</scope>
    <source>
        <strain evidence="2 3">JC271</strain>
    </source>
</reference>
<gene>
    <name evidence="2" type="ORF">SP90_01950</name>
</gene>
<comment type="caution">
    <text evidence="2">The sequence shown here is derived from an EMBL/GenBank/DDBJ whole genome shotgun (WGS) entry which is preliminary data.</text>
</comment>
<dbReference type="InterPro" id="IPR007161">
    <property type="entry name" value="DUF364"/>
</dbReference>
<keyword evidence="3" id="KW-1185">Reference proteome</keyword>
<proteinExistence type="predicted"/>
<sequence length="240" mass="26541">MQALTTVREKALEDWRSGNLLLEPITVSAKPLTTEEAIGRPDDTDYPIQTGKEHLMEAVFNGYKGQAFTASRGTFSGTLQEVASLPLTTDFNRAVFVATLNAVSCAHHSATNTIHCKNNEPKECARKLCDHIQQTYGHRRITLIGFQPAMAEALHPHFPLRLVDLDPQNIGQVKRGVLIEGKEHTSDAINWAELLLVTGTTLANNSIDLFLTDKPVIFYGTTIAGAASYMDWERFCPMSK</sequence>
<evidence type="ECO:0000313" key="3">
    <source>
        <dbReference type="Proteomes" id="UP000091979"/>
    </source>
</evidence>
<protein>
    <submittedName>
        <fullName evidence="2">Membrane protein</fullName>
    </submittedName>
</protein>
<evidence type="ECO:0000313" key="2">
    <source>
        <dbReference type="EMBL" id="OBQ56848.1"/>
    </source>
</evidence>
<dbReference type="PATRIC" id="fig|1560234.3.peg.1266"/>
<dbReference type="Proteomes" id="UP000091979">
    <property type="component" value="Unassembled WGS sequence"/>
</dbReference>
<feature type="domain" description="Putative heavy-metal chelation" evidence="1">
    <location>
        <begin position="130"/>
        <end position="211"/>
    </location>
</feature>
<evidence type="ECO:0000259" key="1">
    <source>
        <dbReference type="Pfam" id="PF04016"/>
    </source>
</evidence>
<dbReference type="Gene3D" id="3.40.50.11590">
    <property type="match status" value="1"/>
</dbReference>
<dbReference type="RefSeq" id="WP_066852005.1">
    <property type="nucleotide sequence ID" value="NZ_JXMS01000002.1"/>
</dbReference>
<dbReference type="AlphaFoldDB" id="A0A1B7XMV5"/>
<name>A0A1B7XMV5_9BACT</name>
<dbReference type="OrthoDB" id="3596at2"/>
<dbReference type="Pfam" id="PF04016">
    <property type="entry name" value="DUF364"/>
    <property type="match status" value="1"/>
</dbReference>